<dbReference type="PANTHER" id="PTHR12553">
    <property type="entry name" value="ZINC PHOSPHODIESTERASE ELAC PROTEIN 2"/>
    <property type="match status" value="1"/>
</dbReference>
<keyword evidence="7" id="KW-0819">tRNA processing</keyword>
<dbReference type="GeneTree" id="ENSGT00730000111191"/>
<evidence type="ECO:0000256" key="20">
    <source>
        <dbReference type="SAM" id="MobiDB-lite"/>
    </source>
</evidence>
<keyword evidence="8" id="KW-0540">Nuclease</keyword>
<evidence type="ECO:0000256" key="2">
    <source>
        <dbReference type="ARBA" id="ARBA00001947"/>
    </source>
</evidence>
<evidence type="ECO:0000256" key="6">
    <source>
        <dbReference type="ARBA" id="ARBA00013357"/>
    </source>
</evidence>
<evidence type="ECO:0000256" key="19">
    <source>
        <dbReference type="ARBA" id="ARBA00047136"/>
    </source>
</evidence>
<dbReference type="InterPro" id="IPR036866">
    <property type="entry name" value="RibonucZ/Hydroxyglut_hydro"/>
</dbReference>
<keyword evidence="11" id="KW-0378">Hydrolase</keyword>
<evidence type="ECO:0000256" key="21">
    <source>
        <dbReference type="SAM" id="SignalP"/>
    </source>
</evidence>
<keyword evidence="24" id="KW-1185">Reference proteome</keyword>
<evidence type="ECO:0000256" key="10">
    <source>
        <dbReference type="ARBA" id="ARBA00022759"/>
    </source>
</evidence>
<dbReference type="STRING" id="37003.ENSKMAP00000026397"/>
<evidence type="ECO:0000313" key="24">
    <source>
        <dbReference type="Proteomes" id="UP000264800"/>
    </source>
</evidence>
<keyword evidence="13" id="KW-0496">Mitochondrion</keyword>
<evidence type="ECO:0000256" key="3">
    <source>
        <dbReference type="ARBA" id="ARBA00004436"/>
    </source>
</evidence>
<dbReference type="Ensembl" id="ENSKMAT00000026737.1">
    <property type="protein sequence ID" value="ENSKMAP00000026397.1"/>
    <property type="gene ID" value="ENSKMAG00000019583.1"/>
</dbReference>
<evidence type="ECO:0000259" key="22">
    <source>
        <dbReference type="Pfam" id="PF13691"/>
    </source>
</evidence>
<evidence type="ECO:0000256" key="4">
    <source>
        <dbReference type="ARBA" id="ARBA00007823"/>
    </source>
</evidence>
<comment type="catalytic activity">
    <reaction evidence="1">
        <text>Endonucleolytic cleavage of RNA, removing extra 3' nucleotides from tRNA precursor, generating 3' termini of tRNAs. A 3'-hydroxy group is left at the tRNA terminus and a 5'-phosphoryl group is left at the trailer molecule.</text>
        <dbReference type="EC" id="3.1.26.11"/>
    </reaction>
</comment>
<evidence type="ECO:0000256" key="5">
    <source>
        <dbReference type="ARBA" id="ARBA00012477"/>
    </source>
</evidence>
<evidence type="ECO:0000256" key="12">
    <source>
        <dbReference type="ARBA" id="ARBA00022833"/>
    </source>
</evidence>
<dbReference type="InterPro" id="IPR047151">
    <property type="entry name" value="RNZ2-like"/>
</dbReference>
<dbReference type="EC" id="3.1.26.11" evidence="5"/>
<keyword evidence="10" id="KW-0255">Endonuclease</keyword>
<evidence type="ECO:0000256" key="14">
    <source>
        <dbReference type="ARBA" id="ARBA00030689"/>
    </source>
</evidence>
<keyword evidence="12" id="KW-0862">Zinc</keyword>
<organism evidence="23 24">
    <name type="scientific">Kryptolebias marmoratus</name>
    <name type="common">Mangrove killifish</name>
    <name type="synonym">Rivulus marmoratus</name>
    <dbReference type="NCBI Taxonomy" id="37003"/>
    <lineage>
        <taxon>Eukaryota</taxon>
        <taxon>Metazoa</taxon>
        <taxon>Chordata</taxon>
        <taxon>Craniata</taxon>
        <taxon>Vertebrata</taxon>
        <taxon>Euteleostomi</taxon>
        <taxon>Actinopterygii</taxon>
        <taxon>Neopterygii</taxon>
        <taxon>Teleostei</taxon>
        <taxon>Neoteleostei</taxon>
        <taxon>Acanthomorphata</taxon>
        <taxon>Ovalentaria</taxon>
        <taxon>Atherinomorphae</taxon>
        <taxon>Cyprinodontiformes</taxon>
        <taxon>Rivulidae</taxon>
        <taxon>Kryptolebias</taxon>
    </lineage>
</organism>
<evidence type="ECO:0000256" key="16">
    <source>
        <dbReference type="ARBA" id="ARBA00032104"/>
    </source>
</evidence>
<evidence type="ECO:0000313" key="23">
    <source>
        <dbReference type="Ensembl" id="ENSKMAP00000026397.1"/>
    </source>
</evidence>
<proteinExistence type="inferred from homology"/>
<feature type="chain" id="PRO_5018593457" description="Zinc phosphodiesterase ELAC protein 2" evidence="21">
    <location>
        <begin position="21"/>
        <end position="178"/>
    </location>
</feature>
<evidence type="ECO:0000256" key="1">
    <source>
        <dbReference type="ARBA" id="ARBA00000402"/>
    </source>
</evidence>
<evidence type="ECO:0000256" key="11">
    <source>
        <dbReference type="ARBA" id="ARBA00022801"/>
    </source>
</evidence>
<sequence length="178" mass="19921">MNSVHVRLFSLLVVEGRAAAATVPRRCDFYSRPHRTVSQFFRSMATFGDKSPATRQPPGPKKKQTDPLRRLKTKENRSKRGDVHGPATVYVQVLGAGSRDHSASIYVFSEFNRYLFNCGEGTQRLMQEHKVKASQLDNIFLTRMSWENVGGLSGMILTLRDIGVPECALSGPPQLVRT</sequence>
<dbReference type="PANTHER" id="PTHR12553:SF49">
    <property type="entry name" value="ZINC PHOSPHODIESTERASE ELAC PROTEIN 2"/>
    <property type="match status" value="1"/>
</dbReference>
<dbReference type="Pfam" id="PF13691">
    <property type="entry name" value="Lactamase_B_4"/>
    <property type="match status" value="1"/>
</dbReference>
<accession>A0A3Q3GT16</accession>
<dbReference type="GO" id="GO:0042781">
    <property type="term" value="F:3'-tRNA processing endoribonuclease activity"/>
    <property type="evidence" value="ECO:0007669"/>
    <property type="project" value="UniProtKB-EC"/>
</dbReference>
<dbReference type="SUPFAM" id="SSF56281">
    <property type="entry name" value="Metallo-hydrolase/oxidoreductase"/>
    <property type="match status" value="1"/>
</dbReference>
<reference evidence="23" key="1">
    <citation type="submission" date="2025-08" db="UniProtKB">
        <authorList>
            <consortium name="Ensembl"/>
        </authorList>
    </citation>
    <scope>IDENTIFICATION</scope>
</reference>
<feature type="compositionally biased region" description="Basic and acidic residues" evidence="20">
    <location>
        <begin position="63"/>
        <end position="82"/>
    </location>
</feature>
<comment type="cofactor">
    <cofactor evidence="2">
        <name>Zn(2+)</name>
        <dbReference type="ChEBI" id="CHEBI:29105"/>
    </cofactor>
</comment>
<feature type="signal peptide" evidence="21">
    <location>
        <begin position="1"/>
        <end position="20"/>
    </location>
</feature>
<keyword evidence="13" id="KW-1135">Mitochondrion nucleoid</keyword>
<evidence type="ECO:0000256" key="18">
    <source>
        <dbReference type="ARBA" id="ARBA00046098"/>
    </source>
</evidence>
<comment type="subunit">
    <text evidence="19">Homodimer. Interacts with PTCD1.</text>
</comment>
<keyword evidence="21" id="KW-0732">Signal</keyword>
<feature type="domain" description="tRNase Z endonuclease" evidence="22">
    <location>
        <begin position="92"/>
        <end position="151"/>
    </location>
</feature>
<name>A0A3Q3GT16_KRYMA</name>
<comment type="function">
    <text evidence="18">Zinc phosphodiesterase, which displays mitochondrial tRNA 3'-processing endonuclease activity. Involved in tRNA maturation, by removing a 3'-trailer from precursor tRNA. Associates with mitochondrial DNA complexes at the nucleoids to initiate RNA processing and ribosome assembly.</text>
</comment>
<evidence type="ECO:0000256" key="9">
    <source>
        <dbReference type="ARBA" id="ARBA00022723"/>
    </source>
</evidence>
<evidence type="ECO:0000256" key="17">
    <source>
        <dbReference type="ARBA" id="ARBA00032616"/>
    </source>
</evidence>
<dbReference type="InterPro" id="IPR027794">
    <property type="entry name" value="tRNase_Z_dom"/>
</dbReference>
<dbReference type="GO" id="GO:0046872">
    <property type="term" value="F:metal ion binding"/>
    <property type="evidence" value="ECO:0007669"/>
    <property type="project" value="UniProtKB-KW"/>
</dbReference>
<feature type="region of interest" description="Disordered" evidence="20">
    <location>
        <begin position="48"/>
        <end position="82"/>
    </location>
</feature>
<evidence type="ECO:0000256" key="7">
    <source>
        <dbReference type="ARBA" id="ARBA00022694"/>
    </source>
</evidence>
<dbReference type="GO" id="GO:1990180">
    <property type="term" value="P:mitochondrial tRNA 3'-end processing"/>
    <property type="evidence" value="ECO:0007669"/>
    <property type="project" value="TreeGrafter"/>
</dbReference>
<dbReference type="Gene3D" id="3.60.15.10">
    <property type="entry name" value="Ribonuclease Z/Hydroxyacylglutathione hydrolase-like"/>
    <property type="match status" value="1"/>
</dbReference>
<protein>
    <recommendedName>
        <fullName evidence="6">Zinc phosphodiesterase ELAC protein 2</fullName>
        <ecNumber evidence="5">3.1.26.11</ecNumber>
    </recommendedName>
    <alternativeName>
        <fullName evidence="17">ElaC homolog protein 2</fullName>
    </alternativeName>
    <alternativeName>
        <fullName evidence="15">Ribonuclease Z 2</fullName>
    </alternativeName>
    <alternativeName>
        <fullName evidence="16">tRNA 3 endonuclease 2</fullName>
    </alternativeName>
    <alternativeName>
        <fullName evidence="14">tRNase Z 2</fullName>
    </alternativeName>
</protein>
<comment type="subcellular location">
    <subcellularLocation>
        <location evidence="3">Mitochondrion matrix</location>
        <location evidence="3">Mitochondrion nucleoid</location>
    </subcellularLocation>
</comment>
<evidence type="ECO:0000256" key="13">
    <source>
        <dbReference type="ARBA" id="ARBA00023271"/>
    </source>
</evidence>
<dbReference type="AlphaFoldDB" id="A0A3Q3GT16"/>
<keyword evidence="9" id="KW-0479">Metal-binding</keyword>
<evidence type="ECO:0000256" key="15">
    <source>
        <dbReference type="ARBA" id="ARBA00030729"/>
    </source>
</evidence>
<comment type="similarity">
    <text evidence="4">Belongs to the RNase Z family.</text>
</comment>
<reference evidence="23" key="2">
    <citation type="submission" date="2025-09" db="UniProtKB">
        <authorList>
            <consortium name="Ensembl"/>
        </authorList>
    </citation>
    <scope>IDENTIFICATION</scope>
</reference>
<dbReference type="GO" id="GO:0005739">
    <property type="term" value="C:mitochondrion"/>
    <property type="evidence" value="ECO:0007669"/>
    <property type="project" value="TreeGrafter"/>
</dbReference>
<dbReference type="Proteomes" id="UP000264800">
    <property type="component" value="Unplaced"/>
</dbReference>
<evidence type="ECO:0000256" key="8">
    <source>
        <dbReference type="ARBA" id="ARBA00022722"/>
    </source>
</evidence>